<dbReference type="RefSeq" id="XP_024703657.1">
    <property type="nucleotide sequence ID" value="XM_024854116.1"/>
</dbReference>
<dbReference type="EMBL" id="MSFO01000005">
    <property type="protein sequence ID" value="PLB48355.1"/>
    <property type="molecule type" value="Genomic_DNA"/>
</dbReference>
<evidence type="ECO:0000313" key="3">
    <source>
        <dbReference type="Proteomes" id="UP000234275"/>
    </source>
</evidence>
<feature type="region of interest" description="Disordered" evidence="1">
    <location>
        <begin position="46"/>
        <end position="71"/>
    </location>
</feature>
<feature type="compositionally biased region" description="Polar residues" evidence="1">
    <location>
        <begin position="57"/>
        <end position="68"/>
    </location>
</feature>
<evidence type="ECO:0000313" key="2">
    <source>
        <dbReference type="EMBL" id="PLB48355.1"/>
    </source>
</evidence>
<dbReference type="Proteomes" id="UP000234275">
    <property type="component" value="Unassembled WGS sequence"/>
</dbReference>
<protein>
    <submittedName>
        <fullName evidence="2">Uncharacterized protein</fullName>
    </submittedName>
</protein>
<gene>
    <name evidence="2" type="ORF">P170DRAFT_497687</name>
</gene>
<dbReference type="AlphaFoldDB" id="A0A2I2G653"/>
<keyword evidence="3" id="KW-1185">Reference proteome</keyword>
<feature type="compositionally biased region" description="Basic and acidic residues" evidence="1">
    <location>
        <begin position="47"/>
        <end position="56"/>
    </location>
</feature>
<sequence>MSTRSNMISLHDIIHHHRKLLVNPLLWTSRHLDALRCRFQHIGDAPTDDKALRQSNDKQSSPTKQQSRMGGAEMLANSAVPSVKYHIMCRFLLHQGSLFNKHRWGHTVDMLYRDHLHLVVIVKDPNSFSLANPFIPHYTVFYRRNRPSQPSQSFQPLIGYLDYVDVTGFRMKKLAPCTHLGKGHNAFNTRLYLQERVLKSSPATSHTSRLLVVNRDDFDFAYLYEGNFTCEFLKMLDSPMAATCINAPVIHCLETFQSDYELRFLLPIQRV</sequence>
<dbReference type="VEuPathDB" id="FungiDB:P170DRAFT_497687"/>
<reference evidence="2 3" key="1">
    <citation type="submission" date="2016-12" db="EMBL/GenBank/DDBJ databases">
        <title>The genomes of Aspergillus section Nigri reveals drivers in fungal speciation.</title>
        <authorList>
            <consortium name="DOE Joint Genome Institute"/>
            <person name="Vesth T.C."/>
            <person name="Nybo J."/>
            <person name="Theobald S."/>
            <person name="Brandl J."/>
            <person name="Frisvad J.C."/>
            <person name="Nielsen K.F."/>
            <person name="Lyhne E.K."/>
            <person name="Kogle M.E."/>
            <person name="Kuo A."/>
            <person name="Riley R."/>
            <person name="Clum A."/>
            <person name="Nolan M."/>
            <person name="Lipzen A."/>
            <person name="Salamov A."/>
            <person name="Henrissat B."/>
            <person name="Wiebenga A."/>
            <person name="De Vries R.P."/>
            <person name="Grigoriev I.V."/>
            <person name="Mortensen U.H."/>
            <person name="Andersen M.R."/>
            <person name="Baker S.E."/>
        </authorList>
    </citation>
    <scope>NUCLEOTIDE SEQUENCE [LARGE SCALE GENOMIC DNA]</scope>
    <source>
        <strain evidence="2 3">IBT 23096</strain>
    </source>
</reference>
<evidence type="ECO:0000256" key="1">
    <source>
        <dbReference type="SAM" id="MobiDB-lite"/>
    </source>
</evidence>
<dbReference type="GeneID" id="36561821"/>
<accession>A0A2I2G653</accession>
<dbReference type="OrthoDB" id="5343483at2759"/>
<name>A0A2I2G653_9EURO</name>
<comment type="caution">
    <text evidence="2">The sequence shown here is derived from an EMBL/GenBank/DDBJ whole genome shotgun (WGS) entry which is preliminary data.</text>
</comment>
<proteinExistence type="predicted"/>
<organism evidence="2 3">
    <name type="scientific">Aspergillus steynii IBT 23096</name>
    <dbReference type="NCBI Taxonomy" id="1392250"/>
    <lineage>
        <taxon>Eukaryota</taxon>
        <taxon>Fungi</taxon>
        <taxon>Dikarya</taxon>
        <taxon>Ascomycota</taxon>
        <taxon>Pezizomycotina</taxon>
        <taxon>Eurotiomycetes</taxon>
        <taxon>Eurotiomycetidae</taxon>
        <taxon>Eurotiales</taxon>
        <taxon>Aspergillaceae</taxon>
        <taxon>Aspergillus</taxon>
        <taxon>Aspergillus subgen. Circumdati</taxon>
    </lineage>
</organism>